<dbReference type="InParanoid" id="A0A078ARG8"/>
<keyword evidence="5 10" id="KW-0812">Transmembrane</keyword>
<dbReference type="PANTHER" id="PTHR13205">
    <property type="entry name" value="TRANSMEMBRANE PROTEIN 15-RELATED"/>
    <property type="match status" value="1"/>
</dbReference>
<evidence type="ECO:0000313" key="12">
    <source>
        <dbReference type="Proteomes" id="UP000039865"/>
    </source>
</evidence>
<evidence type="ECO:0000256" key="6">
    <source>
        <dbReference type="ARBA" id="ARBA00022777"/>
    </source>
</evidence>
<comment type="subcellular location">
    <subcellularLocation>
        <location evidence="1">Endoplasmic reticulum membrane</location>
        <topology evidence="1">Multi-pass membrane protein</topology>
    </subcellularLocation>
</comment>
<gene>
    <name evidence="11" type="primary">Contig7527.g8036</name>
    <name evidence="11" type="ORF">STYLEM_12489</name>
</gene>
<evidence type="ECO:0000313" key="11">
    <source>
        <dbReference type="EMBL" id="CDW83443.1"/>
    </source>
</evidence>
<proteinExistence type="inferred from homology"/>
<dbReference type="GO" id="GO:0005789">
    <property type="term" value="C:endoplasmic reticulum membrane"/>
    <property type="evidence" value="ECO:0007669"/>
    <property type="project" value="UniProtKB-SubCell"/>
</dbReference>
<evidence type="ECO:0000256" key="2">
    <source>
        <dbReference type="ARBA" id="ARBA00010794"/>
    </source>
</evidence>
<comment type="similarity">
    <text evidence="2">Belongs to the polyprenol kinase family.</text>
</comment>
<feature type="transmembrane region" description="Helical" evidence="10">
    <location>
        <begin position="268"/>
        <end position="289"/>
    </location>
</feature>
<feature type="transmembrane region" description="Helical" evidence="10">
    <location>
        <begin position="211"/>
        <end position="231"/>
    </location>
</feature>
<dbReference type="AlphaFoldDB" id="A0A078ARG8"/>
<dbReference type="GO" id="GO:0004168">
    <property type="term" value="F:dolichol kinase activity"/>
    <property type="evidence" value="ECO:0007669"/>
    <property type="project" value="UniProtKB-EC"/>
</dbReference>
<evidence type="ECO:0000256" key="5">
    <source>
        <dbReference type="ARBA" id="ARBA00022692"/>
    </source>
</evidence>
<organism evidence="11 12">
    <name type="scientific">Stylonychia lemnae</name>
    <name type="common">Ciliate</name>
    <dbReference type="NCBI Taxonomy" id="5949"/>
    <lineage>
        <taxon>Eukaryota</taxon>
        <taxon>Sar</taxon>
        <taxon>Alveolata</taxon>
        <taxon>Ciliophora</taxon>
        <taxon>Intramacronucleata</taxon>
        <taxon>Spirotrichea</taxon>
        <taxon>Stichotrichia</taxon>
        <taxon>Sporadotrichida</taxon>
        <taxon>Oxytrichidae</taxon>
        <taxon>Stylonychinae</taxon>
        <taxon>Stylonychia</taxon>
    </lineage>
</organism>
<dbReference type="EC" id="2.7.1.108" evidence="3"/>
<keyword evidence="7" id="KW-0256">Endoplasmic reticulum</keyword>
<protein>
    <recommendedName>
        <fullName evidence="3">dolichol kinase</fullName>
        <ecNumber evidence="3">2.7.1.108</ecNumber>
    </recommendedName>
</protein>
<keyword evidence="8 10" id="KW-1133">Transmembrane helix</keyword>
<feature type="transmembrane region" description="Helical" evidence="10">
    <location>
        <begin position="333"/>
        <end position="350"/>
    </location>
</feature>
<evidence type="ECO:0000256" key="10">
    <source>
        <dbReference type="SAM" id="Phobius"/>
    </source>
</evidence>
<sequence length="378" mass="44148">MNEHIQKRRQQQARLREREEENKVDPKNEIGFFHLKGQYQISFRQPLYQGLVEAIFPILLQYLLSGYTNQWYYFQNLLFIYISYILKYFKCEYSAMKLPIRSIQTFYIGVTYFFYRNQVQLYHNLLMMFGIETFIEYIPGGLTFGELFNLSSLNSYYCCYFIETLKKQHISMYFVGKNTHNTLVFTPWAVFNLTWIIATLGSYVIKNKVINAFQSFVIAVAIVLGLIQQAQGLGHLMPFLEEIFFKCALPITVQFIVLGGGFQNKEFQLFGISGLIYLGIGDVFASVFGKKYGLVKWKNNNSKTTQGTQYFVFSTFIAYLMVINIIYPRYLDIFMVILLSTILGGICEGLTHQYDNLVCTIFFYYVLVTANNFFQGLI</sequence>
<evidence type="ECO:0000256" key="8">
    <source>
        <dbReference type="ARBA" id="ARBA00022989"/>
    </source>
</evidence>
<evidence type="ECO:0000256" key="9">
    <source>
        <dbReference type="ARBA" id="ARBA00023136"/>
    </source>
</evidence>
<evidence type="ECO:0000256" key="7">
    <source>
        <dbReference type="ARBA" id="ARBA00022824"/>
    </source>
</evidence>
<evidence type="ECO:0000256" key="3">
    <source>
        <dbReference type="ARBA" id="ARBA00012132"/>
    </source>
</evidence>
<name>A0A078ARG8_STYLE</name>
<keyword evidence="6 11" id="KW-0418">Kinase</keyword>
<dbReference type="OrthoDB" id="377083at2759"/>
<reference evidence="11 12" key="1">
    <citation type="submission" date="2014-06" db="EMBL/GenBank/DDBJ databases">
        <authorList>
            <person name="Swart Estienne"/>
        </authorList>
    </citation>
    <scope>NUCLEOTIDE SEQUENCE [LARGE SCALE GENOMIC DNA]</scope>
    <source>
        <strain evidence="11 12">130c</strain>
    </source>
</reference>
<accession>A0A078ARG8</accession>
<keyword evidence="4" id="KW-0808">Transferase</keyword>
<dbReference type="InterPro" id="IPR032974">
    <property type="entry name" value="Polypren_kinase"/>
</dbReference>
<feature type="transmembrane region" description="Helical" evidence="10">
    <location>
        <begin position="183"/>
        <end position="205"/>
    </location>
</feature>
<dbReference type="GO" id="GO:0043048">
    <property type="term" value="P:dolichyl monophosphate biosynthetic process"/>
    <property type="evidence" value="ECO:0007669"/>
    <property type="project" value="TreeGrafter"/>
</dbReference>
<dbReference type="Proteomes" id="UP000039865">
    <property type="component" value="Unassembled WGS sequence"/>
</dbReference>
<keyword evidence="9 10" id="KW-0472">Membrane</keyword>
<evidence type="ECO:0000256" key="4">
    <source>
        <dbReference type="ARBA" id="ARBA00022679"/>
    </source>
</evidence>
<dbReference type="EMBL" id="CCKQ01011856">
    <property type="protein sequence ID" value="CDW83443.1"/>
    <property type="molecule type" value="Genomic_DNA"/>
</dbReference>
<dbReference type="PANTHER" id="PTHR13205:SF15">
    <property type="entry name" value="DOLICHOL KINASE"/>
    <property type="match status" value="1"/>
</dbReference>
<evidence type="ECO:0000256" key="1">
    <source>
        <dbReference type="ARBA" id="ARBA00004477"/>
    </source>
</evidence>
<feature type="transmembrane region" description="Helical" evidence="10">
    <location>
        <begin position="310"/>
        <end position="327"/>
    </location>
</feature>
<feature type="transmembrane region" description="Helical" evidence="10">
    <location>
        <begin position="357"/>
        <end position="374"/>
    </location>
</feature>
<keyword evidence="12" id="KW-1185">Reference proteome</keyword>